<dbReference type="GO" id="GO:0030488">
    <property type="term" value="P:tRNA methylation"/>
    <property type="evidence" value="ECO:0007669"/>
    <property type="project" value="TreeGrafter"/>
</dbReference>
<dbReference type="Gene3D" id="3.40.50.300">
    <property type="entry name" value="P-loop containing nucleotide triphosphate hydrolases"/>
    <property type="match status" value="1"/>
</dbReference>
<reference evidence="1" key="1">
    <citation type="journal article" date="2014" name="Front. Microbiol.">
        <title>High frequency of phylogenetically diverse reductive dehalogenase-homologous genes in deep subseafloor sedimentary metagenomes.</title>
        <authorList>
            <person name="Kawai M."/>
            <person name="Futagami T."/>
            <person name="Toyoda A."/>
            <person name="Takaki Y."/>
            <person name="Nishi S."/>
            <person name="Hori S."/>
            <person name="Arai W."/>
            <person name="Tsubouchi T."/>
            <person name="Morono Y."/>
            <person name="Uchiyama I."/>
            <person name="Ito T."/>
            <person name="Fujiyama A."/>
            <person name="Inagaki F."/>
            <person name="Takami H."/>
        </authorList>
    </citation>
    <scope>NUCLEOTIDE SEQUENCE</scope>
    <source>
        <strain evidence="1">Expedition CK06-06</strain>
    </source>
</reference>
<comment type="caution">
    <text evidence="1">The sequence shown here is derived from an EMBL/GenBank/DDBJ whole genome shotgun (WGS) entry which is preliminary data.</text>
</comment>
<dbReference type="PANTHER" id="PTHR42714">
    <property type="entry name" value="TRNA MODIFICATION GTPASE GTPBP3"/>
    <property type="match status" value="1"/>
</dbReference>
<dbReference type="EMBL" id="BARU01042269">
    <property type="protein sequence ID" value="GAH83031.1"/>
    <property type="molecule type" value="Genomic_DNA"/>
</dbReference>
<proteinExistence type="predicted"/>
<dbReference type="SUPFAM" id="SSF52540">
    <property type="entry name" value="P-loop containing nucleoside triphosphate hydrolases"/>
    <property type="match status" value="1"/>
</dbReference>
<organism evidence="1">
    <name type="scientific">marine sediment metagenome</name>
    <dbReference type="NCBI Taxonomy" id="412755"/>
    <lineage>
        <taxon>unclassified sequences</taxon>
        <taxon>metagenomes</taxon>
        <taxon>ecological metagenomes</taxon>
    </lineage>
</organism>
<dbReference type="InterPro" id="IPR027417">
    <property type="entry name" value="P-loop_NTPase"/>
</dbReference>
<dbReference type="AlphaFoldDB" id="X1IKV8"/>
<dbReference type="PANTHER" id="PTHR42714:SF2">
    <property type="entry name" value="TRNA MODIFICATION GTPASE GTPBP3, MITOCHONDRIAL"/>
    <property type="match status" value="1"/>
</dbReference>
<dbReference type="GO" id="GO:0002098">
    <property type="term" value="P:tRNA wobble uridine modification"/>
    <property type="evidence" value="ECO:0007669"/>
    <property type="project" value="TreeGrafter"/>
</dbReference>
<protein>
    <recommendedName>
        <fullName evidence="2">G domain-containing protein</fullName>
    </recommendedName>
</protein>
<evidence type="ECO:0008006" key="2">
    <source>
        <dbReference type="Google" id="ProtNLM"/>
    </source>
</evidence>
<accession>X1IKV8</accession>
<gene>
    <name evidence="1" type="ORF">S03H2_64984</name>
</gene>
<feature type="non-terminal residue" evidence="1">
    <location>
        <position position="119"/>
    </location>
</feature>
<dbReference type="GO" id="GO:0005829">
    <property type="term" value="C:cytosol"/>
    <property type="evidence" value="ECO:0007669"/>
    <property type="project" value="TreeGrafter"/>
</dbReference>
<name>X1IKV8_9ZZZZ</name>
<sequence>MIDTAGLDEKLAARPENIVEKKSQEKTARILEQAGLVLLVLDNSQPIDQLDRRLIEKITGKLVLSEAEGKILTVLNKSDLPAKLNAAKLPKILANKVRISAKLGTGIENLLRKIRQICG</sequence>
<evidence type="ECO:0000313" key="1">
    <source>
        <dbReference type="EMBL" id="GAH83031.1"/>
    </source>
</evidence>